<evidence type="ECO:0000313" key="8">
    <source>
        <dbReference type="EMBL" id="TMQ57465.1"/>
    </source>
</evidence>
<feature type="short sequence motif" description="GXSXG" evidence="4">
    <location>
        <begin position="87"/>
        <end position="91"/>
    </location>
</feature>
<evidence type="ECO:0000256" key="1">
    <source>
        <dbReference type="ARBA" id="ARBA00022801"/>
    </source>
</evidence>
<evidence type="ECO:0000256" key="5">
    <source>
        <dbReference type="SAM" id="MobiDB-lite"/>
    </source>
</evidence>
<reference evidence="8 9" key="1">
    <citation type="journal article" date="2019" name="Nat. Microbiol.">
        <title>Mediterranean grassland soil C-N compound turnover is dependent on rainfall and depth, and is mediated by genomically divergent microorganisms.</title>
        <authorList>
            <person name="Diamond S."/>
            <person name="Andeer P.F."/>
            <person name="Li Z."/>
            <person name="Crits-Christoph A."/>
            <person name="Burstein D."/>
            <person name="Anantharaman K."/>
            <person name="Lane K.R."/>
            <person name="Thomas B.C."/>
            <person name="Pan C."/>
            <person name="Northen T.R."/>
            <person name="Banfield J.F."/>
        </authorList>
    </citation>
    <scope>NUCLEOTIDE SEQUENCE [LARGE SCALE GENOMIC DNA]</scope>
    <source>
        <strain evidence="8">WS_2</strain>
    </source>
</reference>
<proteinExistence type="predicted"/>
<dbReference type="PROSITE" id="PS51635">
    <property type="entry name" value="PNPLA"/>
    <property type="match status" value="1"/>
</dbReference>
<feature type="compositionally biased region" description="Basic residues" evidence="5">
    <location>
        <begin position="505"/>
        <end position="516"/>
    </location>
</feature>
<dbReference type="InterPro" id="IPR016035">
    <property type="entry name" value="Acyl_Trfase/lysoPLipase"/>
</dbReference>
<dbReference type="Proteomes" id="UP000317716">
    <property type="component" value="Unassembled WGS sequence"/>
</dbReference>
<dbReference type="Pfam" id="PF01734">
    <property type="entry name" value="Patatin"/>
    <property type="match status" value="1"/>
</dbReference>
<dbReference type="PANTHER" id="PTHR14226">
    <property type="entry name" value="NEUROPATHY TARGET ESTERASE/SWISS CHEESE D.MELANOGASTER"/>
    <property type="match status" value="1"/>
</dbReference>
<feature type="domain" description="PNPLA" evidence="7">
    <location>
        <begin position="56"/>
        <end position="244"/>
    </location>
</feature>
<keyword evidence="1 4" id="KW-0378">Hydrolase</keyword>
<feature type="active site" description="Nucleophile" evidence="4">
    <location>
        <position position="89"/>
    </location>
</feature>
<dbReference type="SUPFAM" id="SSF52151">
    <property type="entry name" value="FabD/lysophospholipase-like"/>
    <property type="match status" value="1"/>
</dbReference>
<comment type="caution">
    <text evidence="4">Lacks conserved residue(s) required for the propagation of feature annotation.</text>
</comment>
<organism evidence="8 9">
    <name type="scientific">Eiseniibacteriota bacterium</name>
    <dbReference type="NCBI Taxonomy" id="2212470"/>
    <lineage>
        <taxon>Bacteria</taxon>
        <taxon>Candidatus Eiseniibacteriota</taxon>
    </lineage>
</organism>
<keyword evidence="2 4" id="KW-0442">Lipid degradation</keyword>
<gene>
    <name evidence="8" type="ORF">E6K72_03640</name>
</gene>
<dbReference type="EMBL" id="VBOS01000122">
    <property type="protein sequence ID" value="TMQ57465.1"/>
    <property type="molecule type" value="Genomic_DNA"/>
</dbReference>
<feature type="region of interest" description="Disordered" evidence="5">
    <location>
        <begin position="22"/>
        <end position="46"/>
    </location>
</feature>
<evidence type="ECO:0000256" key="4">
    <source>
        <dbReference type="PROSITE-ProRule" id="PRU01161"/>
    </source>
</evidence>
<feature type="active site" description="Proton acceptor" evidence="4">
    <location>
        <position position="231"/>
    </location>
</feature>
<sequence>MKVILPVALALAVGLVAPGTASASAAPPAPPRAAATVPDSTSAAADSAARPPRWALVLSGGIARGFAHGGVIQALEEERVRPDLVVGASMGGLVGALYAAGYSPDSMRATFRRIPWDLIFSVPGGYQWRSVWPRPWLELVAGGGSGLRVPASLVGNTVINEVLTELFLNADARAQGSFDRLPIPFRTIGTDVRTGRWYMLDHGSLARACRITAGLPLLFPPVAEGEALLVDGGMSSNLPIGPARAAGAERVLAVDVALPFPKLDESSSGITVFLQLWDILNKRGQNDTISTAAGDTLIWLRIPNAGASDFTGGAKIMEEGYAEGAAAVRSWARRSGLPRAMAPLGLPAPLMPPLARAVEWHGRAGVHRGAIAQAVLGRLPRGRFHPLDLTPSLRRLARSGLFESAWPTLSDRGDSTVLSFEVRERPAFSLGPALYLDNDVGAGAHLGATLRPLEGPLPSLAKIGWGVTPLGWNLHGSLEPYALEYGNPGWFVRGPRRASGGIGCRRRRVRNRRGSSRRAPATATSRGPIRGGAGRCWRSGPRRWEGPSERWMRSGRWAMAATPA</sequence>
<dbReference type="PANTHER" id="PTHR14226:SF29">
    <property type="entry name" value="NEUROPATHY TARGET ESTERASE SWS"/>
    <property type="match status" value="1"/>
</dbReference>
<dbReference type="InterPro" id="IPR050301">
    <property type="entry name" value="NTE"/>
</dbReference>
<accession>A0A538T1F2</accession>
<evidence type="ECO:0000259" key="7">
    <source>
        <dbReference type="PROSITE" id="PS51635"/>
    </source>
</evidence>
<dbReference type="Gene3D" id="3.40.1090.10">
    <property type="entry name" value="Cytosolic phospholipase A2 catalytic domain"/>
    <property type="match status" value="2"/>
</dbReference>
<protein>
    <recommendedName>
        <fullName evidence="7">PNPLA domain-containing protein</fullName>
    </recommendedName>
</protein>
<dbReference type="AlphaFoldDB" id="A0A538T1F2"/>
<evidence type="ECO:0000256" key="6">
    <source>
        <dbReference type="SAM" id="SignalP"/>
    </source>
</evidence>
<comment type="caution">
    <text evidence="8">The sequence shown here is derived from an EMBL/GenBank/DDBJ whole genome shotgun (WGS) entry which is preliminary data.</text>
</comment>
<dbReference type="GO" id="GO:0016787">
    <property type="term" value="F:hydrolase activity"/>
    <property type="evidence" value="ECO:0007669"/>
    <property type="project" value="UniProtKB-UniRule"/>
</dbReference>
<name>A0A538T1F2_UNCEI</name>
<keyword evidence="6" id="KW-0732">Signal</keyword>
<feature type="chain" id="PRO_5021842092" description="PNPLA domain-containing protein" evidence="6">
    <location>
        <begin position="26"/>
        <end position="564"/>
    </location>
</feature>
<evidence type="ECO:0000313" key="9">
    <source>
        <dbReference type="Proteomes" id="UP000317716"/>
    </source>
</evidence>
<evidence type="ECO:0000256" key="3">
    <source>
        <dbReference type="ARBA" id="ARBA00023098"/>
    </source>
</evidence>
<feature type="signal peptide" evidence="6">
    <location>
        <begin position="1"/>
        <end position="25"/>
    </location>
</feature>
<feature type="region of interest" description="Disordered" evidence="5">
    <location>
        <begin position="505"/>
        <end position="539"/>
    </location>
</feature>
<dbReference type="GO" id="GO:0016042">
    <property type="term" value="P:lipid catabolic process"/>
    <property type="evidence" value="ECO:0007669"/>
    <property type="project" value="UniProtKB-UniRule"/>
</dbReference>
<keyword evidence="3 4" id="KW-0443">Lipid metabolism</keyword>
<feature type="short sequence motif" description="DGA/G" evidence="4">
    <location>
        <begin position="231"/>
        <end position="233"/>
    </location>
</feature>
<dbReference type="InterPro" id="IPR002641">
    <property type="entry name" value="PNPLA_dom"/>
</dbReference>
<evidence type="ECO:0000256" key="2">
    <source>
        <dbReference type="ARBA" id="ARBA00022963"/>
    </source>
</evidence>